<keyword evidence="7 14" id="KW-1133">Transmembrane helix</keyword>
<evidence type="ECO:0000256" key="3">
    <source>
        <dbReference type="ARBA" id="ARBA00009295"/>
    </source>
</evidence>
<sequence>MRVYLDLPSNKSGRSPRIPAWRGGLGRDADVVGRLDTASIAAAMVHHFFQHLHLPPPPTATSASATVGVVSSALVGFLVAIAKLARNLSQLQYAVVVEKSSKFVFVNKVSRYTVLKEINDLGNLPTIPFYSKPIFPTPATPQVVNGLVGLGHLHLHLHITIKLTTLKPKPSIPPTPPSTKLNTNIQFASLHSMALITSQPKNPIFHCCTTLHRSIPRLDTSTVLGLGSIKNFNFNQKETKISLKNNPFTYNLAVTAKAKANAASGEGLEAEEGSFKRRRILLSEVEVKRERSVFFGRKWNSLDVGTAGIILAMHVLCLFAPFHFNLPAFWVALALYVVTGLFGITLSFHRNLSHRSFKLPKWLEYFFAYCGALALQGNPIDWVSTHRYHHQYCDSERDPHSPTEGFWFSHMIWLFDSNSIIGRCGEPNNVGDLEKQPFYRFLRSTYLVHPFALGALLYAAGGFPFLVWGMGVRSVWVYHITWFVNSACHVWGNQAWNTRDLSRNNWWVALLAFGEGWHNNHHAFEYSARHGLEWWQLDMTWYVVRFLQAIGLATEIKLPTESQKQRMAFNSDIITT</sequence>
<evidence type="ECO:0000256" key="1">
    <source>
        <dbReference type="ARBA" id="ARBA00004141"/>
    </source>
</evidence>
<dbReference type="EMBL" id="OY731401">
    <property type="protein sequence ID" value="CAJ1951293.1"/>
    <property type="molecule type" value="Genomic_DNA"/>
</dbReference>
<evidence type="ECO:0000313" key="16">
    <source>
        <dbReference type="EMBL" id="CAJ1951293.1"/>
    </source>
</evidence>
<evidence type="ECO:0000256" key="6">
    <source>
        <dbReference type="ARBA" id="ARBA00022832"/>
    </source>
</evidence>
<evidence type="ECO:0000256" key="2">
    <source>
        <dbReference type="ARBA" id="ARBA00005189"/>
    </source>
</evidence>
<dbReference type="AlphaFoldDB" id="A0AA86SN31"/>
<evidence type="ECO:0000256" key="9">
    <source>
        <dbReference type="ARBA" id="ARBA00023004"/>
    </source>
</evidence>
<dbReference type="InterPro" id="IPR015876">
    <property type="entry name" value="Acyl-CoA_DS"/>
</dbReference>
<comment type="similarity">
    <text evidence="3 13">Belongs to the fatty acid desaturase type 1 family.</text>
</comment>
<comment type="domain">
    <text evidence="13">The histidine box domains are involved in binding the catalytic metal ions.</text>
</comment>
<dbReference type="PANTHER" id="PTHR11351">
    <property type="entry name" value="ACYL-COA DESATURASE"/>
    <property type="match status" value="1"/>
</dbReference>
<gene>
    <name evidence="16" type="ORF">AYBTSS11_LOCUS14700</name>
</gene>
<feature type="transmembrane region" description="Helical" evidence="14">
    <location>
        <begin position="299"/>
        <end position="322"/>
    </location>
</feature>
<dbReference type="PRINTS" id="PR00075">
    <property type="entry name" value="FACDDSATRASE"/>
</dbReference>
<evidence type="ECO:0000256" key="14">
    <source>
        <dbReference type="SAM" id="Phobius"/>
    </source>
</evidence>
<dbReference type="InterPro" id="IPR005804">
    <property type="entry name" value="FA_desaturase_dom"/>
</dbReference>
<keyword evidence="4 13" id="KW-0444">Lipid biosynthesis</keyword>
<organism evidence="16 17">
    <name type="scientific">Sphenostylis stenocarpa</name>
    <dbReference type="NCBI Taxonomy" id="92480"/>
    <lineage>
        <taxon>Eukaryota</taxon>
        <taxon>Viridiplantae</taxon>
        <taxon>Streptophyta</taxon>
        <taxon>Embryophyta</taxon>
        <taxon>Tracheophyta</taxon>
        <taxon>Spermatophyta</taxon>
        <taxon>Magnoliopsida</taxon>
        <taxon>eudicotyledons</taxon>
        <taxon>Gunneridae</taxon>
        <taxon>Pentapetalae</taxon>
        <taxon>rosids</taxon>
        <taxon>fabids</taxon>
        <taxon>Fabales</taxon>
        <taxon>Fabaceae</taxon>
        <taxon>Papilionoideae</taxon>
        <taxon>50 kb inversion clade</taxon>
        <taxon>NPAAA clade</taxon>
        <taxon>indigoferoid/millettioid clade</taxon>
        <taxon>Phaseoleae</taxon>
        <taxon>Sphenostylis</taxon>
    </lineage>
</organism>
<keyword evidence="17" id="KW-1185">Reference proteome</keyword>
<feature type="domain" description="Fatty acid desaturase" evidence="15">
    <location>
        <begin position="329"/>
        <end position="545"/>
    </location>
</feature>
<comment type="pathway">
    <text evidence="2">Lipid metabolism.</text>
</comment>
<evidence type="ECO:0000256" key="10">
    <source>
        <dbReference type="ARBA" id="ARBA00023098"/>
    </source>
</evidence>
<dbReference type="Gramene" id="rna-AYBTSS11_LOCUS14700">
    <property type="protein sequence ID" value="CAJ1951293.1"/>
    <property type="gene ID" value="gene-AYBTSS11_LOCUS14700"/>
</dbReference>
<feature type="transmembrane region" description="Helical" evidence="14">
    <location>
        <begin position="328"/>
        <end position="348"/>
    </location>
</feature>
<evidence type="ECO:0000256" key="7">
    <source>
        <dbReference type="ARBA" id="ARBA00022989"/>
    </source>
</evidence>
<comment type="cofactor">
    <cofactor evidence="13">
        <name>Fe(2+)</name>
        <dbReference type="ChEBI" id="CHEBI:29033"/>
    </cofactor>
</comment>
<keyword evidence="11 14" id="KW-0472">Membrane</keyword>
<dbReference type="GO" id="GO:0005789">
    <property type="term" value="C:endoplasmic reticulum membrane"/>
    <property type="evidence" value="ECO:0007669"/>
    <property type="project" value="TreeGrafter"/>
</dbReference>
<dbReference type="Pfam" id="PF00487">
    <property type="entry name" value="FA_desaturase"/>
    <property type="match status" value="1"/>
</dbReference>
<accession>A0AA86SN31</accession>
<comment type="subcellular location">
    <subcellularLocation>
        <location evidence="1">Membrane</location>
        <topology evidence="1">Multi-pass membrane protein</topology>
    </subcellularLocation>
</comment>
<feature type="transmembrane region" description="Helical" evidence="14">
    <location>
        <begin position="62"/>
        <end position="82"/>
    </location>
</feature>
<dbReference type="CDD" id="cd03505">
    <property type="entry name" value="Delta9-FADS-like"/>
    <property type="match status" value="1"/>
</dbReference>
<dbReference type="GO" id="GO:0016717">
    <property type="term" value="F:oxidoreductase activity, acting on paired donors, with oxidation of a pair of donors resulting in the reduction of molecular oxygen to two molecules of water"/>
    <property type="evidence" value="ECO:0007669"/>
    <property type="project" value="InterPro"/>
</dbReference>
<evidence type="ECO:0000256" key="5">
    <source>
        <dbReference type="ARBA" id="ARBA00022692"/>
    </source>
</evidence>
<dbReference type="PANTHER" id="PTHR11351:SF31">
    <property type="entry name" value="DESATURASE 1, ISOFORM A-RELATED"/>
    <property type="match status" value="1"/>
</dbReference>
<dbReference type="GO" id="GO:0042761">
    <property type="term" value="P:very long-chain fatty acid biosynthetic process"/>
    <property type="evidence" value="ECO:0007669"/>
    <property type="project" value="TreeGrafter"/>
</dbReference>
<keyword evidence="8 13" id="KW-0560">Oxidoreductase</keyword>
<keyword evidence="6" id="KW-0276">Fatty acid metabolism</keyword>
<evidence type="ECO:0000256" key="13">
    <source>
        <dbReference type="RuleBase" id="RU000581"/>
    </source>
</evidence>
<keyword evidence="12 13" id="KW-0275">Fatty acid biosynthesis</keyword>
<evidence type="ECO:0000256" key="11">
    <source>
        <dbReference type="ARBA" id="ARBA00023136"/>
    </source>
</evidence>
<evidence type="ECO:0000256" key="4">
    <source>
        <dbReference type="ARBA" id="ARBA00022516"/>
    </source>
</evidence>
<evidence type="ECO:0000256" key="8">
    <source>
        <dbReference type="ARBA" id="ARBA00023002"/>
    </source>
</evidence>
<reference evidence="16" key="1">
    <citation type="submission" date="2023-10" db="EMBL/GenBank/DDBJ databases">
        <authorList>
            <person name="Domelevo Entfellner J.-B."/>
        </authorList>
    </citation>
    <scope>NUCLEOTIDE SEQUENCE</scope>
</reference>
<evidence type="ECO:0000259" key="15">
    <source>
        <dbReference type="Pfam" id="PF00487"/>
    </source>
</evidence>
<dbReference type="Proteomes" id="UP001189624">
    <property type="component" value="Chromosome 4"/>
</dbReference>
<evidence type="ECO:0000256" key="12">
    <source>
        <dbReference type="ARBA" id="ARBA00023160"/>
    </source>
</evidence>
<evidence type="ECO:0000313" key="17">
    <source>
        <dbReference type="Proteomes" id="UP001189624"/>
    </source>
</evidence>
<keyword evidence="10" id="KW-0443">Lipid metabolism</keyword>
<keyword evidence="5 13" id="KW-0812">Transmembrane</keyword>
<feature type="transmembrane region" description="Helical" evidence="14">
    <location>
        <begin position="446"/>
        <end position="470"/>
    </location>
</feature>
<proteinExistence type="inferred from homology"/>
<name>A0AA86SN31_9FABA</name>
<keyword evidence="9" id="KW-0408">Iron</keyword>
<protein>
    <recommendedName>
        <fullName evidence="15">Fatty acid desaturase domain-containing protein</fullName>
    </recommendedName>
</protein>